<feature type="domain" description="ABC transporter" evidence="7">
    <location>
        <begin position="2"/>
        <end position="234"/>
    </location>
</feature>
<evidence type="ECO:0000313" key="9">
    <source>
        <dbReference type="Proteomes" id="UP001161094"/>
    </source>
</evidence>
<proteinExistence type="inferred from homology"/>
<evidence type="ECO:0000256" key="3">
    <source>
        <dbReference type="ARBA" id="ARBA00022475"/>
    </source>
</evidence>
<dbReference type="InterPro" id="IPR027417">
    <property type="entry name" value="P-loop_NTPase"/>
</dbReference>
<sequence length="234" mass="25182">MLKVDGLTGGYGSSKVLFGMSFEASEGEVISLIGRNGMGKTTTVKTLMGMLPATGGAVQFRGQTLGRSAPSTVARLGVGLVPEGRRVFGSLTVQENLVATARPAAGGSTNGWDLERVYTLFPRLKERRAQSSRTLSGGEQQMLVVGRALMTNPKLLILDEATEGLAPLIRQEIWRCLRSLKAEGQTILVIDKNLPEMATLVDRHYIVDKGRVAWSGKPAELSAQPELAQRYLGI</sequence>
<evidence type="ECO:0000256" key="2">
    <source>
        <dbReference type="ARBA" id="ARBA00022448"/>
    </source>
</evidence>
<keyword evidence="3" id="KW-0472">Membrane</keyword>
<dbReference type="GO" id="GO:0005524">
    <property type="term" value="F:ATP binding"/>
    <property type="evidence" value="ECO:0007669"/>
    <property type="project" value="UniProtKB-KW"/>
</dbReference>
<dbReference type="InterPro" id="IPR052156">
    <property type="entry name" value="BCAA_Transport_ATP-bd_LivF"/>
</dbReference>
<accession>A0AA42LLF4</accession>
<gene>
    <name evidence="8" type="ORF">N5D93_11055</name>
</gene>
<keyword evidence="5 8" id="KW-0067">ATP-binding</keyword>
<keyword evidence="6" id="KW-0029">Amino-acid transport</keyword>
<dbReference type="Gene3D" id="3.40.50.300">
    <property type="entry name" value="P-loop containing nucleotide triphosphate hydrolases"/>
    <property type="match status" value="1"/>
</dbReference>
<dbReference type="PANTHER" id="PTHR43820">
    <property type="entry name" value="HIGH-AFFINITY BRANCHED-CHAIN AMINO ACID TRANSPORT ATP-BINDING PROTEIN LIVF"/>
    <property type="match status" value="1"/>
</dbReference>
<dbReference type="PANTHER" id="PTHR43820:SF2">
    <property type="entry name" value="ABC TRANSPORTER ATP-BINDING PROTEIN"/>
    <property type="match status" value="1"/>
</dbReference>
<evidence type="ECO:0000313" key="8">
    <source>
        <dbReference type="EMBL" id="MDH0736349.1"/>
    </source>
</evidence>
<comment type="similarity">
    <text evidence="1">Belongs to the ABC transporter superfamily.</text>
</comment>
<dbReference type="GO" id="GO:0016887">
    <property type="term" value="F:ATP hydrolysis activity"/>
    <property type="evidence" value="ECO:0007669"/>
    <property type="project" value="InterPro"/>
</dbReference>
<dbReference type="GO" id="GO:0015658">
    <property type="term" value="F:branched-chain amino acid transmembrane transporter activity"/>
    <property type="evidence" value="ECO:0007669"/>
    <property type="project" value="TreeGrafter"/>
</dbReference>
<keyword evidence="4" id="KW-0547">Nucleotide-binding</keyword>
<evidence type="ECO:0000256" key="1">
    <source>
        <dbReference type="ARBA" id="ARBA00005417"/>
    </source>
</evidence>
<dbReference type="PROSITE" id="PS50893">
    <property type="entry name" value="ABC_TRANSPORTER_2"/>
    <property type="match status" value="1"/>
</dbReference>
<evidence type="ECO:0000256" key="4">
    <source>
        <dbReference type="ARBA" id="ARBA00022741"/>
    </source>
</evidence>
<dbReference type="Pfam" id="PF00005">
    <property type="entry name" value="ABC_tran"/>
    <property type="match status" value="1"/>
</dbReference>
<organism evidence="8 9">
    <name type="scientific">Achromobacter spanius</name>
    <dbReference type="NCBI Taxonomy" id="217203"/>
    <lineage>
        <taxon>Bacteria</taxon>
        <taxon>Pseudomonadati</taxon>
        <taxon>Pseudomonadota</taxon>
        <taxon>Betaproteobacteria</taxon>
        <taxon>Burkholderiales</taxon>
        <taxon>Alcaligenaceae</taxon>
        <taxon>Achromobacter</taxon>
    </lineage>
</organism>
<evidence type="ECO:0000256" key="5">
    <source>
        <dbReference type="ARBA" id="ARBA00022840"/>
    </source>
</evidence>
<name>A0AA42LLF4_9BURK</name>
<dbReference type="GO" id="GO:0015807">
    <property type="term" value="P:L-amino acid transport"/>
    <property type="evidence" value="ECO:0007669"/>
    <property type="project" value="TreeGrafter"/>
</dbReference>
<comment type="caution">
    <text evidence="8">The sequence shown here is derived from an EMBL/GenBank/DDBJ whole genome shotgun (WGS) entry which is preliminary data.</text>
</comment>
<protein>
    <submittedName>
        <fullName evidence="8">ABC transporter ATP-binding protein</fullName>
    </submittedName>
</protein>
<dbReference type="InterPro" id="IPR017871">
    <property type="entry name" value="ABC_transporter-like_CS"/>
</dbReference>
<dbReference type="AlphaFoldDB" id="A0AA42LLF4"/>
<reference evidence="8" key="1">
    <citation type="submission" date="2022-09" db="EMBL/GenBank/DDBJ databases">
        <title>Intensive care unit water sources are persistently colonized with multi-drug resistant bacteria and are the site of extensive horizontal gene transfer of antibiotic resistance genes.</title>
        <authorList>
            <person name="Diorio-Toth L."/>
        </authorList>
    </citation>
    <scope>NUCLEOTIDE SEQUENCE</scope>
    <source>
        <strain evidence="8">GD03843</strain>
    </source>
</reference>
<dbReference type="SMART" id="SM00382">
    <property type="entry name" value="AAA"/>
    <property type="match status" value="1"/>
</dbReference>
<evidence type="ECO:0000259" key="7">
    <source>
        <dbReference type="PROSITE" id="PS50893"/>
    </source>
</evidence>
<dbReference type="PROSITE" id="PS00211">
    <property type="entry name" value="ABC_TRANSPORTER_1"/>
    <property type="match status" value="1"/>
</dbReference>
<dbReference type="InterPro" id="IPR003439">
    <property type="entry name" value="ABC_transporter-like_ATP-bd"/>
</dbReference>
<dbReference type="EMBL" id="JAOCDZ010000006">
    <property type="protein sequence ID" value="MDH0736349.1"/>
    <property type="molecule type" value="Genomic_DNA"/>
</dbReference>
<dbReference type="RefSeq" id="WP_279995135.1">
    <property type="nucleotide sequence ID" value="NZ_JAOCDZ010000006.1"/>
</dbReference>
<dbReference type="CDD" id="cd03224">
    <property type="entry name" value="ABC_TM1139_LivF_branched"/>
    <property type="match status" value="1"/>
</dbReference>
<evidence type="ECO:0000256" key="6">
    <source>
        <dbReference type="ARBA" id="ARBA00022970"/>
    </source>
</evidence>
<dbReference type="Proteomes" id="UP001161094">
    <property type="component" value="Unassembled WGS sequence"/>
</dbReference>
<keyword evidence="2" id="KW-0813">Transport</keyword>
<dbReference type="SUPFAM" id="SSF52540">
    <property type="entry name" value="P-loop containing nucleoside triphosphate hydrolases"/>
    <property type="match status" value="1"/>
</dbReference>
<keyword evidence="3" id="KW-1003">Cell membrane</keyword>
<dbReference type="InterPro" id="IPR003593">
    <property type="entry name" value="AAA+_ATPase"/>
</dbReference>